<accession>A0A059G1B3</accession>
<dbReference type="OrthoDB" id="9937052at2"/>
<dbReference type="Proteomes" id="UP000024942">
    <property type="component" value="Unassembled WGS sequence"/>
</dbReference>
<reference evidence="1 2" key="1">
    <citation type="journal article" date="2014" name="Antonie Van Leeuwenhoek">
        <title>Hyphomonas beringensis sp. nov. and Hyphomonas chukchiensis sp. nov., isolated from surface seawater of the Bering Sea and Chukchi Sea.</title>
        <authorList>
            <person name="Li C."/>
            <person name="Lai Q."/>
            <person name="Li G."/>
            <person name="Dong C."/>
            <person name="Wang J."/>
            <person name="Liao Y."/>
            <person name="Shao Z."/>
        </authorList>
    </citation>
    <scope>NUCLEOTIDE SEQUENCE [LARGE SCALE GENOMIC DNA]</scope>
    <source>
        <strain evidence="1 2">SCH89</strain>
    </source>
</reference>
<evidence type="ECO:0000313" key="1">
    <source>
        <dbReference type="EMBL" id="KCZ98958.1"/>
    </source>
</evidence>
<protein>
    <submittedName>
        <fullName evidence="1">Uncharacterized protein</fullName>
    </submittedName>
</protein>
<dbReference type="PATRIC" id="fig|1280953.3.peg.4009"/>
<dbReference type="STRING" id="1280953.HOC_20143"/>
<sequence length="70" mass="8026">MTDSQDQCDGRPVIMVYVPIFREKLAKLERRGDGHTPEAVRLRRTLARIDLGLTKSRSCDDRQIRLTAAE</sequence>
<gene>
    <name evidence="1" type="ORF">HOC_20143</name>
</gene>
<evidence type="ECO:0000313" key="2">
    <source>
        <dbReference type="Proteomes" id="UP000024942"/>
    </source>
</evidence>
<dbReference type="EMBL" id="ARYL01000080">
    <property type="protein sequence ID" value="KCZ98958.1"/>
    <property type="molecule type" value="Genomic_DNA"/>
</dbReference>
<comment type="caution">
    <text evidence="1">The sequence shown here is derived from an EMBL/GenBank/DDBJ whole genome shotgun (WGS) entry which is preliminary data.</text>
</comment>
<proteinExistence type="predicted"/>
<keyword evidence="2" id="KW-1185">Reference proteome</keyword>
<dbReference type="RefSeq" id="WP_035542146.1">
    <property type="nucleotide sequence ID" value="NZ_ARYL01000080.1"/>
</dbReference>
<organism evidence="1 2">
    <name type="scientific">Hyphomonas oceanitis SCH89</name>
    <dbReference type="NCBI Taxonomy" id="1280953"/>
    <lineage>
        <taxon>Bacteria</taxon>
        <taxon>Pseudomonadati</taxon>
        <taxon>Pseudomonadota</taxon>
        <taxon>Alphaproteobacteria</taxon>
        <taxon>Hyphomonadales</taxon>
        <taxon>Hyphomonadaceae</taxon>
        <taxon>Hyphomonas</taxon>
    </lineage>
</organism>
<dbReference type="AlphaFoldDB" id="A0A059G1B3"/>
<name>A0A059G1B3_9PROT</name>